<dbReference type="Proteomes" id="UP000613580">
    <property type="component" value="Unassembled WGS sequence"/>
</dbReference>
<sequence length="206" mass="22737">MPWDPTQLLWKLLLAYAAFRAFRPLPPHSNLLPAERDAGLAALPPDSPARILYPETWLSGGAYATLPLGKVKYWIVGPESGKKLKNFQVVLIHGLTSPSIAFTHIVPILTSANFRVLVYDLYGRGYSDAPRKVTYDSNLYVTQLALLLQHVRWKRARIVGYSMGGPIAAAFVAAFPSLVDRDVVMIASAGAAEVRIRFFAGLMSKR</sequence>
<evidence type="ECO:0000256" key="1">
    <source>
        <dbReference type="SAM" id="SignalP"/>
    </source>
</evidence>
<dbReference type="Pfam" id="PF00561">
    <property type="entry name" value="Abhydrolase_1"/>
    <property type="match status" value="1"/>
</dbReference>
<feature type="domain" description="AB hydrolase-1" evidence="2">
    <location>
        <begin position="89"/>
        <end position="183"/>
    </location>
</feature>
<protein>
    <submittedName>
        <fullName evidence="3">Hydrolase-4 domain-containing protein</fullName>
    </submittedName>
</protein>
<organism evidence="3 4">
    <name type="scientific">Mycena chlorophos</name>
    <name type="common">Agaric fungus</name>
    <name type="synonym">Agaricus chlorophos</name>
    <dbReference type="NCBI Taxonomy" id="658473"/>
    <lineage>
        <taxon>Eukaryota</taxon>
        <taxon>Fungi</taxon>
        <taxon>Dikarya</taxon>
        <taxon>Basidiomycota</taxon>
        <taxon>Agaricomycotina</taxon>
        <taxon>Agaricomycetes</taxon>
        <taxon>Agaricomycetidae</taxon>
        <taxon>Agaricales</taxon>
        <taxon>Marasmiineae</taxon>
        <taxon>Mycenaceae</taxon>
        <taxon>Mycena</taxon>
    </lineage>
</organism>
<feature type="signal peptide" evidence="1">
    <location>
        <begin position="1"/>
        <end position="20"/>
    </location>
</feature>
<dbReference type="PANTHER" id="PTHR43433">
    <property type="entry name" value="HYDROLASE, ALPHA/BETA FOLD FAMILY PROTEIN"/>
    <property type="match status" value="1"/>
</dbReference>
<evidence type="ECO:0000313" key="3">
    <source>
        <dbReference type="EMBL" id="KAF7296570.1"/>
    </source>
</evidence>
<reference evidence="3" key="1">
    <citation type="submission" date="2020-05" db="EMBL/GenBank/DDBJ databases">
        <title>Mycena genomes resolve the evolution of fungal bioluminescence.</title>
        <authorList>
            <person name="Tsai I.J."/>
        </authorList>
    </citation>
    <scope>NUCLEOTIDE SEQUENCE</scope>
    <source>
        <strain evidence="3">110903Hualien_Pintung</strain>
    </source>
</reference>
<keyword evidence="1" id="KW-0732">Signal</keyword>
<dbReference type="SUPFAM" id="SSF53474">
    <property type="entry name" value="alpha/beta-Hydrolases"/>
    <property type="match status" value="1"/>
</dbReference>
<dbReference type="InterPro" id="IPR029058">
    <property type="entry name" value="AB_hydrolase_fold"/>
</dbReference>
<dbReference type="AlphaFoldDB" id="A0A8H6SBN7"/>
<dbReference type="EMBL" id="JACAZE010000016">
    <property type="protein sequence ID" value="KAF7296570.1"/>
    <property type="molecule type" value="Genomic_DNA"/>
</dbReference>
<evidence type="ECO:0000259" key="2">
    <source>
        <dbReference type="Pfam" id="PF00561"/>
    </source>
</evidence>
<name>A0A8H6SBN7_MYCCL</name>
<comment type="caution">
    <text evidence="3">The sequence shown here is derived from an EMBL/GenBank/DDBJ whole genome shotgun (WGS) entry which is preliminary data.</text>
</comment>
<dbReference type="PANTHER" id="PTHR43433:SF5">
    <property type="entry name" value="AB HYDROLASE-1 DOMAIN-CONTAINING PROTEIN"/>
    <property type="match status" value="1"/>
</dbReference>
<keyword evidence="4" id="KW-1185">Reference proteome</keyword>
<dbReference type="OrthoDB" id="408373at2759"/>
<dbReference type="GO" id="GO:0016787">
    <property type="term" value="F:hydrolase activity"/>
    <property type="evidence" value="ECO:0007669"/>
    <property type="project" value="UniProtKB-KW"/>
</dbReference>
<dbReference type="Gene3D" id="3.40.50.1820">
    <property type="entry name" value="alpha/beta hydrolase"/>
    <property type="match status" value="1"/>
</dbReference>
<accession>A0A8H6SBN7</accession>
<dbReference type="PRINTS" id="PR00111">
    <property type="entry name" value="ABHYDROLASE"/>
</dbReference>
<feature type="chain" id="PRO_5034263017" evidence="1">
    <location>
        <begin position="21"/>
        <end position="206"/>
    </location>
</feature>
<proteinExistence type="predicted"/>
<evidence type="ECO:0000313" key="4">
    <source>
        <dbReference type="Proteomes" id="UP000613580"/>
    </source>
</evidence>
<dbReference type="InterPro" id="IPR000073">
    <property type="entry name" value="AB_hydrolase_1"/>
</dbReference>
<keyword evidence="3" id="KW-0378">Hydrolase</keyword>
<dbReference type="InterPro" id="IPR050471">
    <property type="entry name" value="AB_hydrolase"/>
</dbReference>
<gene>
    <name evidence="3" type="ORF">HMN09_01064100</name>
</gene>